<dbReference type="Pfam" id="PF18052">
    <property type="entry name" value="Rx_N"/>
    <property type="match status" value="1"/>
</dbReference>
<keyword evidence="5" id="KW-0611">Plant defense</keyword>
<keyword evidence="8" id="KW-1185">Reference proteome</keyword>
<dbReference type="EMBL" id="JAMRDG010000001">
    <property type="protein sequence ID" value="KAJ3700868.1"/>
    <property type="molecule type" value="Genomic_DNA"/>
</dbReference>
<name>A0AAD5ZN30_9POAL</name>
<gene>
    <name evidence="7" type="ORF">LUZ61_004573</name>
</gene>
<keyword evidence="3" id="KW-0677">Repeat</keyword>
<evidence type="ECO:0000259" key="6">
    <source>
        <dbReference type="PROSITE" id="PS50878"/>
    </source>
</evidence>
<evidence type="ECO:0000313" key="7">
    <source>
        <dbReference type="EMBL" id="KAJ3700868.1"/>
    </source>
</evidence>
<evidence type="ECO:0000256" key="1">
    <source>
        <dbReference type="ARBA" id="ARBA00008894"/>
    </source>
</evidence>
<dbReference type="PROSITE" id="PS50878">
    <property type="entry name" value="RT_POL"/>
    <property type="match status" value="1"/>
</dbReference>
<accession>A0AAD5ZN30</accession>
<comment type="similarity">
    <text evidence="1">Belongs to the disease resistance NB-LRR family.</text>
</comment>
<dbReference type="GO" id="GO:0000166">
    <property type="term" value="F:nucleotide binding"/>
    <property type="evidence" value="ECO:0007669"/>
    <property type="project" value="UniProtKB-KW"/>
</dbReference>
<comment type="caution">
    <text evidence="7">The sequence shown here is derived from an EMBL/GenBank/DDBJ whole genome shotgun (WGS) entry which is preliminary data.</text>
</comment>
<sequence>MAEEISLTGTWVASPIISKLLNEGYSYLGINMASTINTILPQFQEVINAAERSEHKSNMAKWLRRLKEALYDAEDAIDLYKYRLLQQQEVLKAIQELPSGKSSGPDGFPIEFFKNFWGIIGPDILGSLEAFQNGKLNLRKLNKATITLVPKKQSPMHVNDYRPISVINSFVKIVTKILANRLQTFLPSLVSPFQTAFTKGRSVMESFMIAREYLSFYHKQKIPALLYKVDFAKAFDSISWTFLTNLLIERGFPPRWIAWLLDILKSSSSAIKVNGEITDFFVHKRGLRQGDPLSPLLFNLVADALQSFLHNASSLTSGPIIIPPRALQYADDTILLLEAYPRNLVIVKEILSNFAKLTGLLINNDKSLFVPVAIPDSSLVGFSQILNCAPKDMPVTYLGLPLSIRRLRKVHFKPLLDAFQRKLDGWKSNFLSSAGRQTLVNAVLTALPLHFMQVIQLPGWLIKHLDGIRRSFFWKGKGKCLGGHCLVNWNKCCTPKSTGGLGFLNLNLQNQALLLRWLWKLHAEPFSTWSTTVQALYGTRDVALLAHNNLLSHGLSDILKYLPFFTASLNSSGADPSLSWRWTTSGTYTSASAYAILANPGITSPYHHKLWKLKVPPKVKIFIWLLLQDRLLTQSNLLLRNWPANEGCPCCLASPLETACHLFLCCPLASSIWNRIQQLFNLPSLILTDDMQAFWLTNRFALGPEWDTIWAATIWTIWKERNNRIFNSLTKPLFLLTEEIESLVVFWKVFAS</sequence>
<dbReference type="AlphaFoldDB" id="A0AAD5ZN30"/>
<dbReference type="Pfam" id="PF00078">
    <property type="entry name" value="RVT_1"/>
    <property type="match status" value="1"/>
</dbReference>
<feature type="domain" description="Reverse transcriptase" evidence="6">
    <location>
        <begin position="130"/>
        <end position="402"/>
    </location>
</feature>
<dbReference type="Pfam" id="PF13966">
    <property type="entry name" value="zf-RVT"/>
    <property type="match status" value="1"/>
</dbReference>
<dbReference type="InterPro" id="IPR026960">
    <property type="entry name" value="RVT-Znf"/>
</dbReference>
<dbReference type="InterPro" id="IPR000477">
    <property type="entry name" value="RT_dom"/>
</dbReference>
<organism evidence="7 8">
    <name type="scientific">Rhynchospora tenuis</name>
    <dbReference type="NCBI Taxonomy" id="198213"/>
    <lineage>
        <taxon>Eukaryota</taxon>
        <taxon>Viridiplantae</taxon>
        <taxon>Streptophyta</taxon>
        <taxon>Embryophyta</taxon>
        <taxon>Tracheophyta</taxon>
        <taxon>Spermatophyta</taxon>
        <taxon>Magnoliopsida</taxon>
        <taxon>Liliopsida</taxon>
        <taxon>Poales</taxon>
        <taxon>Cyperaceae</taxon>
        <taxon>Cyperoideae</taxon>
        <taxon>Rhynchosporeae</taxon>
        <taxon>Rhynchospora</taxon>
    </lineage>
</organism>
<dbReference type="InterPro" id="IPR043502">
    <property type="entry name" value="DNA/RNA_pol_sf"/>
</dbReference>
<dbReference type="Gene3D" id="1.20.5.4130">
    <property type="match status" value="1"/>
</dbReference>
<evidence type="ECO:0000313" key="8">
    <source>
        <dbReference type="Proteomes" id="UP001210211"/>
    </source>
</evidence>
<dbReference type="GO" id="GO:0006952">
    <property type="term" value="P:defense response"/>
    <property type="evidence" value="ECO:0007669"/>
    <property type="project" value="UniProtKB-KW"/>
</dbReference>
<dbReference type="InterPro" id="IPR041118">
    <property type="entry name" value="Rx_N"/>
</dbReference>
<dbReference type="PANTHER" id="PTHR33116">
    <property type="entry name" value="REVERSE TRANSCRIPTASE ZINC-BINDING DOMAIN-CONTAINING PROTEIN-RELATED-RELATED"/>
    <property type="match status" value="1"/>
</dbReference>
<reference evidence="7 8" key="1">
    <citation type="journal article" date="2022" name="Cell">
        <title>Repeat-based holocentromeres influence genome architecture and karyotype evolution.</title>
        <authorList>
            <person name="Hofstatter P.G."/>
            <person name="Thangavel G."/>
            <person name="Lux T."/>
            <person name="Neumann P."/>
            <person name="Vondrak T."/>
            <person name="Novak P."/>
            <person name="Zhang M."/>
            <person name="Costa L."/>
            <person name="Castellani M."/>
            <person name="Scott A."/>
            <person name="Toegelov H."/>
            <person name="Fuchs J."/>
            <person name="Mata-Sucre Y."/>
            <person name="Dias Y."/>
            <person name="Vanzela A.L.L."/>
            <person name="Huettel B."/>
            <person name="Almeida C.C.S."/>
            <person name="Simkova H."/>
            <person name="Souza G."/>
            <person name="Pedrosa-Harand A."/>
            <person name="Macas J."/>
            <person name="Mayer K.F.X."/>
            <person name="Houben A."/>
            <person name="Marques A."/>
        </authorList>
    </citation>
    <scope>NUCLEOTIDE SEQUENCE [LARGE SCALE GENOMIC DNA]</scope>
    <source>
        <strain evidence="7">RhyTen1mFocal</strain>
    </source>
</reference>
<keyword evidence="2" id="KW-0433">Leucine-rich repeat</keyword>
<protein>
    <recommendedName>
        <fullName evidence="6">Reverse transcriptase domain-containing protein</fullName>
    </recommendedName>
</protein>
<dbReference type="SUPFAM" id="SSF56672">
    <property type="entry name" value="DNA/RNA polymerases"/>
    <property type="match status" value="1"/>
</dbReference>
<dbReference type="Proteomes" id="UP001210211">
    <property type="component" value="Unassembled WGS sequence"/>
</dbReference>
<evidence type="ECO:0000256" key="3">
    <source>
        <dbReference type="ARBA" id="ARBA00022737"/>
    </source>
</evidence>
<evidence type="ECO:0000256" key="4">
    <source>
        <dbReference type="ARBA" id="ARBA00022741"/>
    </source>
</evidence>
<proteinExistence type="inferred from homology"/>
<keyword evidence="4" id="KW-0547">Nucleotide-binding</keyword>
<evidence type="ECO:0000256" key="5">
    <source>
        <dbReference type="ARBA" id="ARBA00022821"/>
    </source>
</evidence>
<dbReference type="PANTHER" id="PTHR33116:SF78">
    <property type="entry name" value="OS12G0587133 PROTEIN"/>
    <property type="match status" value="1"/>
</dbReference>
<dbReference type="CDD" id="cd01650">
    <property type="entry name" value="RT_nLTR_like"/>
    <property type="match status" value="1"/>
</dbReference>
<evidence type="ECO:0000256" key="2">
    <source>
        <dbReference type="ARBA" id="ARBA00022614"/>
    </source>
</evidence>